<comment type="caution">
    <text evidence="12">The sequence shown here is derived from an EMBL/GenBank/DDBJ whole genome shotgun (WGS) entry which is preliminary data.</text>
</comment>
<gene>
    <name evidence="10" type="primary">engB</name>
    <name evidence="12" type="ORF">DES36_102199</name>
</gene>
<protein>
    <recommendedName>
        <fullName evidence="10">Probable GTP-binding protein EngB</fullName>
    </recommendedName>
</protein>
<comment type="function">
    <text evidence="10">Necessary for normal cell division and for the maintenance of normal septation.</text>
</comment>
<dbReference type="SUPFAM" id="SSF52540">
    <property type="entry name" value="P-loop containing nucleoside triphosphate hydrolases"/>
    <property type="match status" value="1"/>
</dbReference>
<evidence type="ECO:0000256" key="8">
    <source>
        <dbReference type="ARBA" id="ARBA00023210"/>
    </source>
</evidence>
<dbReference type="NCBIfam" id="TIGR03598">
    <property type="entry name" value="GTPase_YsxC"/>
    <property type="match status" value="1"/>
</dbReference>
<evidence type="ECO:0000256" key="3">
    <source>
        <dbReference type="ARBA" id="ARBA00022618"/>
    </source>
</evidence>
<dbReference type="PROSITE" id="PS51706">
    <property type="entry name" value="G_ENGB"/>
    <property type="match status" value="1"/>
</dbReference>
<reference evidence="12 13" key="1">
    <citation type="submission" date="2018-06" db="EMBL/GenBank/DDBJ databases">
        <title>Genomic Encyclopedia of Type Strains, Phase IV (KMG-IV): sequencing the most valuable type-strain genomes for metagenomic binning, comparative biology and taxonomic classification.</title>
        <authorList>
            <person name="Goeker M."/>
        </authorList>
    </citation>
    <scope>NUCLEOTIDE SEQUENCE [LARGE SCALE GENOMIC DNA]</scope>
    <source>
        <strain evidence="12 13">DSM 22112</strain>
    </source>
</reference>
<comment type="similarity">
    <text evidence="2 10">Belongs to the TRAFAC class TrmE-Era-EngA-EngB-Septin-like GTPase superfamily. EngB GTPase family.</text>
</comment>
<name>A0A366IDI9_9FIRM</name>
<dbReference type="InterPro" id="IPR006073">
    <property type="entry name" value="GTP-bd"/>
</dbReference>
<dbReference type="RefSeq" id="WP_113919622.1">
    <property type="nucleotide sequence ID" value="NZ_QNRX01000002.1"/>
</dbReference>
<dbReference type="EMBL" id="QNRX01000002">
    <property type="protein sequence ID" value="RBP69055.1"/>
    <property type="molecule type" value="Genomic_DNA"/>
</dbReference>
<evidence type="ECO:0000256" key="10">
    <source>
        <dbReference type="HAMAP-Rule" id="MF_00321"/>
    </source>
</evidence>
<comment type="cofactor">
    <cofactor evidence="1">
        <name>Mg(2+)</name>
        <dbReference type="ChEBI" id="CHEBI:18420"/>
    </cofactor>
</comment>
<keyword evidence="3 10" id="KW-0132">Cell division</keyword>
<dbReference type="InterPro" id="IPR027417">
    <property type="entry name" value="P-loop_NTPase"/>
</dbReference>
<keyword evidence="8 10" id="KW-0717">Septation</keyword>
<sequence>MKINNVHLIISAVNAKHYPQHDLPEVLLLGRSNVGKSSFINTMINRKALARTSSQPGKTRTINFYNVEDLFCFVDMPGYGYAKVSREERKDFKRMIEEYIKKRENLTIVIHLIDFRHEPTADDIEVHNWLRKMDITPIVVATKIDKVKNNDYRKNIKQIVQAFDLEDPEDIILFSSTAKRGKEELMGILDEIFLDQE</sequence>
<dbReference type="NCBIfam" id="TIGR00231">
    <property type="entry name" value="small_GTP"/>
    <property type="match status" value="1"/>
</dbReference>
<keyword evidence="7 10" id="KW-0342">GTP-binding</keyword>
<keyword evidence="9 10" id="KW-0131">Cell cycle</keyword>
<dbReference type="GO" id="GO:0046872">
    <property type="term" value="F:metal ion binding"/>
    <property type="evidence" value="ECO:0007669"/>
    <property type="project" value="UniProtKB-KW"/>
</dbReference>
<feature type="domain" description="EngB-type G" evidence="11">
    <location>
        <begin position="22"/>
        <end position="195"/>
    </location>
</feature>
<dbReference type="GO" id="GO:0000917">
    <property type="term" value="P:division septum assembly"/>
    <property type="evidence" value="ECO:0007669"/>
    <property type="project" value="UniProtKB-KW"/>
</dbReference>
<dbReference type="Pfam" id="PF01926">
    <property type="entry name" value="MMR_HSR1"/>
    <property type="match status" value="1"/>
</dbReference>
<evidence type="ECO:0000256" key="2">
    <source>
        <dbReference type="ARBA" id="ARBA00009638"/>
    </source>
</evidence>
<dbReference type="AlphaFoldDB" id="A0A366IDI9"/>
<dbReference type="Gene3D" id="3.40.50.300">
    <property type="entry name" value="P-loop containing nucleotide triphosphate hydrolases"/>
    <property type="match status" value="1"/>
</dbReference>
<dbReference type="InterPro" id="IPR019987">
    <property type="entry name" value="GTP-bd_ribosome_bio_YsxC"/>
</dbReference>
<evidence type="ECO:0000259" key="11">
    <source>
        <dbReference type="PROSITE" id="PS51706"/>
    </source>
</evidence>
<accession>A0A366IDI9</accession>
<dbReference type="HAMAP" id="MF_00321">
    <property type="entry name" value="GTPase_EngB"/>
    <property type="match status" value="1"/>
</dbReference>
<keyword evidence="6" id="KW-0460">Magnesium</keyword>
<dbReference type="PANTHER" id="PTHR11649">
    <property type="entry name" value="MSS1/TRME-RELATED GTP-BINDING PROTEIN"/>
    <property type="match status" value="1"/>
</dbReference>
<evidence type="ECO:0000256" key="6">
    <source>
        <dbReference type="ARBA" id="ARBA00022842"/>
    </source>
</evidence>
<dbReference type="PANTHER" id="PTHR11649:SF13">
    <property type="entry name" value="ENGB-TYPE G DOMAIN-CONTAINING PROTEIN"/>
    <property type="match status" value="1"/>
</dbReference>
<evidence type="ECO:0000256" key="5">
    <source>
        <dbReference type="ARBA" id="ARBA00022741"/>
    </source>
</evidence>
<evidence type="ECO:0000256" key="9">
    <source>
        <dbReference type="ARBA" id="ARBA00023306"/>
    </source>
</evidence>
<dbReference type="GO" id="GO:0005829">
    <property type="term" value="C:cytosol"/>
    <property type="evidence" value="ECO:0007669"/>
    <property type="project" value="TreeGrafter"/>
</dbReference>
<dbReference type="CDD" id="cd01876">
    <property type="entry name" value="YihA_EngB"/>
    <property type="match status" value="1"/>
</dbReference>
<evidence type="ECO:0000256" key="4">
    <source>
        <dbReference type="ARBA" id="ARBA00022723"/>
    </source>
</evidence>
<dbReference type="FunFam" id="3.40.50.300:FF:000098">
    <property type="entry name" value="Probable GTP-binding protein EngB"/>
    <property type="match status" value="1"/>
</dbReference>
<keyword evidence="13" id="KW-1185">Reference proteome</keyword>
<evidence type="ECO:0000313" key="13">
    <source>
        <dbReference type="Proteomes" id="UP000253490"/>
    </source>
</evidence>
<dbReference type="Proteomes" id="UP000253490">
    <property type="component" value="Unassembled WGS sequence"/>
</dbReference>
<proteinExistence type="inferred from homology"/>
<dbReference type="InterPro" id="IPR030393">
    <property type="entry name" value="G_ENGB_dom"/>
</dbReference>
<dbReference type="GO" id="GO:0005525">
    <property type="term" value="F:GTP binding"/>
    <property type="evidence" value="ECO:0007669"/>
    <property type="project" value="UniProtKB-UniRule"/>
</dbReference>
<evidence type="ECO:0000256" key="1">
    <source>
        <dbReference type="ARBA" id="ARBA00001946"/>
    </source>
</evidence>
<evidence type="ECO:0000313" key="12">
    <source>
        <dbReference type="EMBL" id="RBP69055.1"/>
    </source>
</evidence>
<evidence type="ECO:0000256" key="7">
    <source>
        <dbReference type="ARBA" id="ARBA00023134"/>
    </source>
</evidence>
<keyword evidence="5 10" id="KW-0547">Nucleotide-binding</keyword>
<dbReference type="OrthoDB" id="9804921at2"/>
<organism evidence="12 13">
    <name type="scientific">Alkalibaculum bacchi</name>
    <dbReference type="NCBI Taxonomy" id="645887"/>
    <lineage>
        <taxon>Bacteria</taxon>
        <taxon>Bacillati</taxon>
        <taxon>Bacillota</taxon>
        <taxon>Clostridia</taxon>
        <taxon>Eubacteriales</taxon>
        <taxon>Eubacteriaceae</taxon>
        <taxon>Alkalibaculum</taxon>
    </lineage>
</organism>
<dbReference type="InterPro" id="IPR005225">
    <property type="entry name" value="Small_GTP-bd"/>
</dbReference>
<keyword evidence="4" id="KW-0479">Metal-binding</keyword>